<reference evidence="1" key="1">
    <citation type="submission" date="2023-06" db="EMBL/GenBank/DDBJ databases">
        <title>Genome-scale phylogeny and comparative genomics of the fungal order Sordariales.</title>
        <authorList>
            <consortium name="Lawrence Berkeley National Laboratory"/>
            <person name="Hensen N."/>
            <person name="Bonometti L."/>
            <person name="Westerberg I."/>
            <person name="Brannstrom I.O."/>
            <person name="Guillou S."/>
            <person name="Cros-Aarteil S."/>
            <person name="Calhoun S."/>
            <person name="Haridas S."/>
            <person name="Kuo A."/>
            <person name="Mondo S."/>
            <person name="Pangilinan J."/>
            <person name="Riley R."/>
            <person name="Labutti K."/>
            <person name="Andreopoulos B."/>
            <person name="Lipzen A."/>
            <person name="Chen C."/>
            <person name="Yanf M."/>
            <person name="Daum C."/>
            <person name="Ng V."/>
            <person name="Clum A."/>
            <person name="Steindorff A."/>
            <person name="Ohm R."/>
            <person name="Martin F."/>
            <person name="Silar P."/>
            <person name="Natvig D."/>
            <person name="Lalanne C."/>
            <person name="Gautier V."/>
            <person name="Ament-Velasquez S.L."/>
            <person name="Kruys A."/>
            <person name="Hutchinson M.I."/>
            <person name="Powell A.J."/>
            <person name="Barry K."/>
            <person name="Miller A.N."/>
            <person name="Grigoriev I.V."/>
            <person name="Debuchy R."/>
            <person name="Gladieux P."/>
            <person name="Thoren M.H."/>
            <person name="Johannesson H."/>
        </authorList>
    </citation>
    <scope>NUCLEOTIDE SEQUENCE</scope>
    <source>
        <strain evidence="1">SMH4607-1</strain>
    </source>
</reference>
<dbReference type="EMBL" id="JAUKUA010000007">
    <property type="protein sequence ID" value="KAK0705164.1"/>
    <property type="molecule type" value="Genomic_DNA"/>
</dbReference>
<proteinExistence type="predicted"/>
<dbReference type="Proteomes" id="UP001172102">
    <property type="component" value="Unassembled WGS sequence"/>
</dbReference>
<sequence length="108" mass="12507">MMRRASPWSNGRRLVWASFTFAWDLVNKAHCEALVTTEYRALVPCTIRVINIQIKNLRYLLFYPEDLCCLIFPPRYVCPISKIATFTPPPIAITYVHSCGLKRENTTI</sequence>
<organism evidence="1 2">
    <name type="scientific">Lasiosphaeris hirsuta</name>
    <dbReference type="NCBI Taxonomy" id="260670"/>
    <lineage>
        <taxon>Eukaryota</taxon>
        <taxon>Fungi</taxon>
        <taxon>Dikarya</taxon>
        <taxon>Ascomycota</taxon>
        <taxon>Pezizomycotina</taxon>
        <taxon>Sordariomycetes</taxon>
        <taxon>Sordariomycetidae</taxon>
        <taxon>Sordariales</taxon>
        <taxon>Lasiosphaeriaceae</taxon>
        <taxon>Lasiosphaeris</taxon>
    </lineage>
</organism>
<name>A0AA39ZWY3_9PEZI</name>
<evidence type="ECO:0000313" key="1">
    <source>
        <dbReference type="EMBL" id="KAK0705164.1"/>
    </source>
</evidence>
<accession>A0AA39ZWY3</accession>
<protein>
    <submittedName>
        <fullName evidence="1">Uncharacterized protein</fullName>
    </submittedName>
</protein>
<dbReference type="AlphaFoldDB" id="A0AA39ZWY3"/>
<keyword evidence="2" id="KW-1185">Reference proteome</keyword>
<comment type="caution">
    <text evidence="1">The sequence shown here is derived from an EMBL/GenBank/DDBJ whole genome shotgun (WGS) entry which is preliminary data.</text>
</comment>
<gene>
    <name evidence="1" type="ORF">B0H67DRAFT_373126</name>
</gene>
<evidence type="ECO:0000313" key="2">
    <source>
        <dbReference type="Proteomes" id="UP001172102"/>
    </source>
</evidence>